<sequence length="713" mass="78076">MKALPTLPALITACFLIGGCDRAPVDDETSREPIIAPELRANQVAEAPSTFLHHAGNSKIHWQRWNPDLLQKAEDSQRLIFALIGSARYPGSYETLSALEGDPDIVSRLNNDFVPVLVDLDICRETALMASALSAEARTGVSFPFLLLLAPDGSPVSWLPIRYENDPALLQFFDNSVEVLARLWAESPKYVLEDSAAKTTLRKANIPAVDPAVDDPDERDTLYRSSIRRLTSFYDEDVQTLAGTGGLIPLGVLEAISVASIHPDLPDDLKERSTRTRDGLLDAILHSAIIDPLDGGIYTARRGSSWNLPIFIRDCATQARAIRIFCRLHVEGANPDTLDSAKQAASFAESQFRTSEGLFAMAAQPSPTPDGDWLWTIEQLKAVLTAEEYKVWDTLSEFDRLGNLPSEADPQRRFFRLNSLALRKSFEDASTESGLTEAEVRTLAESGRKKLLKAREERFPSPRPDGTPSATASFRMVSAYAALHTATGDPVWKEKAQKLGKLCRESFGDARFLNERPGDNPEPMSDGRALTYAIAAQAAMDLGAVTLEDEWNLWAQDLCTLLGENFVSGGDRLDEARPGSKVINLDYEDRSMVFGDSTAGLTRLNLSRLAALGFQTPPALHPWTESIPPIDENPVIYTDSINALAHGKLRHRIAVGPDAPAPMADAIAALPLERFERRSARQPGGTVEIIGPDRQASTLTTVAEIKALDSTKD</sequence>
<dbReference type="RefSeq" id="WP_338686007.1">
    <property type="nucleotide sequence ID" value="NZ_AP024702.1"/>
</dbReference>
<keyword evidence="3" id="KW-1185">Reference proteome</keyword>
<dbReference type="InterPro" id="IPR024705">
    <property type="entry name" value="Ssp411"/>
</dbReference>
<feature type="domain" description="Spermatogenesis-associated protein 20-like TRX" evidence="1">
    <location>
        <begin position="42"/>
        <end position="196"/>
    </location>
</feature>
<proteinExistence type="predicted"/>
<gene>
    <name evidence="2" type="ORF">HAHE_33240</name>
</gene>
<dbReference type="PANTHER" id="PTHR42899:SF1">
    <property type="entry name" value="SPERMATOGENESIS-ASSOCIATED PROTEIN 20"/>
    <property type="match status" value="1"/>
</dbReference>
<reference evidence="2 3" key="1">
    <citation type="submission" date="2021-06" db="EMBL/GenBank/DDBJ databases">
        <title>Complete genome of Haloferula helveola possessing various polysaccharide degrading enzymes.</title>
        <authorList>
            <person name="Takami H."/>
            <person name="Huang C."/>
            <person name="Hamasaki K."/>
        </authorList>
    </citation>
    <scope>NUCLEOTIDE SEQUENCE [LARGE SCALE GENOMIC DNA]</scope>
    <source>
        <strain evidence="2 3">CN-1</strain>
    </source>
</reference>
<dbReference type="SUPFAM" id="SSF52833">
    <property type="entry name" value="Thioredoxin-like"/>
    <property type="match status" value="1"/>
</dbReference>
<protein>
    <submittedName>
        <fullName evidence="2">Thioredoxin domain-containing protein</fullName>
    </submittedName>
</protein>
<dbReference type="EMBL" id="AP024702">
    <property type="protein sequence ID" value="BCX49416.1"/>
    <property type="molecule type" value="Genomic_DNA"/>
</dbReference>
<dbReference type="InterPro" id="IPR008928">
    <property type="entry name" value="6-hairpin_glycosidase_sf"/>
</dbReference>
<dbReference type="PANTHER" id="PTHR42899">
    <property type="entry name" value="SPERMATOGENESIS-ASSOCIATED PROTEIN 20"/>
    <property type="match status" value="1"/>
</dbReference>
<dbReference type="Proteomes" id="UP001374893">
    <property type="component" value="Chromosome"/>
</dbReference>
<dbReference type="InterPro" id="IPR004879">
    <property type="entry name" value="Ssp411-like_TRX"/>
</dbReference>
<dbReference type="Gene3D" id="3.40.30.10">
    <property type="entry name" value="Glutaredoxin"/>
    <property type="match status" value="1"/>
</dbReference>
<name>A0ABM7RPX2_9BACT</name>
<evidence type="ECO:0000313" key="3">
    <source>
        <dbReference type="Proteomes" id="UP001374893"/>
    </source>
</evidence>
<evidence type="ECO:0000259" key="1">
    <source>
        <dbReference type="Pfam" id="PF03190"/>
    </source>
</evidence>
<accession>A0ABM7RPX2</accession>
<dbReference type="InterPro" id="IPR036249">
    <property type="entry name" value="Thioredoxin-like_sf"/>
</dbReference>
<organism evidence="2 3">
    <name type="scientific">Haloferula helveola</name>
    <dbReference type="NCBI Taxonomy" id="490095"/>
    <lineage>
        <taxon>Bacteria</taxon>
        <taxon>Pseudomonadati</taxon>
        <taxon>Verrucomicrobiota</taxon>
        <taxon>Verrucomicrobiia</taxon>
        <taxon>Verrucomicrobiales</taxon>
        <taxon>Verrucomicrobiaceae</taxon>
        <taxon>Haloferula</taxon>
    </lineage>
</organism>
<dbReference type="Pfam" id="PF03190">
    <property type="entry name" value="Thioredox_DsbH"/>
    <property type="match status" value="1"/>
</dbReference>
<evidence type="ECO:0000313" key="2">
    <source>
        <dbReference type="EMBL" id="BCX49416.1"/>
    </source>
</evidence>
<dbReference type="PROSITE" id="PS51257">
    <property type="entry name" value="PROKAR_LIPOPROTEIN"/>
    <property type="match status" value="1"/>
</dbReference>
<dbReference type="SUPFAM" id="SSF48208">
    <property type="entry name" value="Six-hairpin glycosidases"/>
    <property type="match status" value="1"/>
</dbReference>